<keyword evidence="6 11" id="KW-0812">Transmembrane</keyword>
<keyword evidence="8 11" id="KW-1133">Transmembrane helix</keyword>
<dbReference type="InterPro" id="IPR003594">
    <property type="entry name" value="HATPase_dom"/>
</dbReference>
<dbReference type="SMART" id="SM00387">
    <property type="entry name" value="HATPase_c"/>
    <property type="match status" value="1"/>
</dbReference>
<keyword evidence="13" id="KW-0067">ATP-binding</keyword>
<dbReference type="GO" id="GO:0005524">
    <property type="term" value="F:ATP binding"/>
    <property type="evidence" value="ECO:0007669"/>
    <property type="project" value="UniProtKB-KW"/>
</dbReference>
<dbReference type="InterPro" id="IPR005467">
    <property type="entry name" value="His_kinase_dom"/>
</dbReference>
<evidence type="ECO:0000256" key="11">
    <source>
        <dbReference type="SAM" id="Phobius"/>
    </source>
</evidence>
<proteinExistence type="predicted"/>
<evidence type="ECO:0000256" key="2">
    <source>
        <dbReference type="ARBA" id="ARBA00004141"/>
    </source>
</evidence>
<dbReference type="Pfam" id="PF00512">
    <property type="entry name" value="HisKA"/>
    <property type="match status" value="1"/>
</dbReference>
<keyword evidence="7" id="KW-0418">Kinase</keyword>
<keyword evidence="13" id="KW-0547">Nucleotide-binding</keyword>
<evidence type="ECO:0000313" key="14">
    <source>
        <dbReference type="Proteomes" id="UP001595848"/>
    </source>
</evidence>
<keyword evidence="4" id="KW-0597">Phosphoprotein</keyword>
<keyword evidence="9" id="KW-0902">Two-component regulatory system</keyword>
<evidence type="ECO:0000256" key="5">
    <source>
        <dbReference type="ARBA" id="ARBA00022679"/>
    </source>
</evidence>
<dbReference type="CDD" id="cd00075">
    <property type="entry name" value="HATPase"/>
    <property type="match status" value="1"/>
</dbReference>
<dbReference type="Proteomes" id="UP001595848">
    <property type="component" value="Unassembled WGS sequence"/>
</dbReference>
<keyword evidence="10 11" id="KW-0472">Membrane</keyword>
<evidence type="ECO:0000256" key="6">
    <source>
        <dbReference type="ARBA" id="ARBA00022692"/>
    </source>
</evidence>
<dbReference type="InterPro" id="IPR050428">
    <property type="entry name" value="TCS_sensor_his_kinase"/>
</dbReference>
<name>A0ABV8NW14_9BURK</name>
<organism evidence="13 14">
    <name type="scientific">Candidimonas humi</name>
    <dbReference type="NCBI Taxonomy" id="683355"/>
    <lineage>
        <taxon>Bacteria</taxon>
        <taxon>Pseudomonadati</taxon>
        <taxon>Pseudomonadota</taxon>
        <taxon>Betaproteobacteria</taxon>
        <taxon>Burkholderiales</taxon>
        <taxon>Alcaligenaceae</taxon>
        <taxon>Candidimonas</taxon>
    </lineage>
</organism>
<dbReference type="CDD" id="cd00082">
    <property type="entry name" value="HisKA"/>
    <property type="match status" value="1"/>
</dbReference>
<comment type="caution">
    <text evidence="13">The sequence shown here is derived from an EMBL/GenBank/DDBJ whole genome shotgun (WGS) entry which is preliminary data.</text>
</comment>
<evidence type="ECO:0000259" key="12">
    <source>
        <dbReference type="PROSITE" id="PS50109"/>
    </source>
</evidence>
<comment type="subcellular location">
    <subcellularLocation>
        <location evidence="2">Membrane</location>
        <topology evidence="2">Multi-pass membrane protein</topology>
    </subcellularLocation>
</comment>
<comment type="catalytic activity">
    <reaction evidence="1">
        <text>ATP + protein L-histidine = ADP + protein N-phospho-L-histidine.</text>
        <dbReference type="EC" id="2.7.13.3"/>
    </reaction>
</comment>
<evidence type="ECO:0000313" key="13">
    <source>
        <dbReference type="EMBL" id="MFC4199627.1"/>
    </source>
</evidence>
<dbReference type="EMBL" id="JBHSBV010000001">
    <property type="protein sequence ID" value="MFC4199627.1"/>
    <property type="molecule type" value="Genomic_DNA"/>
</dbReference>
<feature type="transmembrane region" description="Helical" evidence="11">
    <location>
        <begin position="146"/>
        <end position="164"/>
    </location>
</feature>
<feature type="domain" description="Histidine kinase" evidence="12">
    <location>
        <begin position="226"/>
        <end position="441"/>
    </location>
</feature>
<keyword evidence="5" id="KW-0808">Transferase</keyword>
<evidence type="ECO:0000256" key="3">
    <source>
        <dbReference type="ARBA" id="ARBA00012438"/>
    </source>
</evidence>
<evidence type="ECO:0000256" key="10">
    <source>
        <dbReference type="ARBA" id="ARBA00023136"/>
    </source>
</evidence>
<evidence type="ECO:0000256" key="1">
    <source>
        <dbReference type="ARBA" id="ARBA00000085"/>
    </source>
</evidence>
<keyword evidence="14" id="KW-1185">Reference proteome</keyword>
<dbReference type="SMART" id="SM00388">
    <property type="entry name" value="HisKA"/>
    <property type="match status" value="1"/>
</dbReference>
<evidence type="ECO:0000256" key="8">
    <source>
        <dbReference type="ARBA" id="ARBA00022989"/>
    </source>
</evidence>
<dbReference type="Pfam" id="PF02518">
    <property type="entry name" value="HATPase_c"/>
    <property type="match status" value="1"/>
</dbReference>
<dbReference type="PANTHER" id="PTHR45436:SF15">
    <property type="entry name" value="SENSOR HISTIDINE KINASE CUSS"/>
    <property type="match status" value="1"/>
</dbReference>
<evidence type="ECO:0000256" key="9">
    <source>
        <dbReference type="ARBA" id="ARBA00023012"/>
    </source>
</evidence>
<dbReference type="RefSeq" id="WP_217962689.1">
    <property type="nucleotide sequence ID" value="NZ_JAHTBN010000001.1"/>
</dbReference>
<protein>
    <recommendedName>
        <fullName evidence="3">histidine kinase</fullName>
        <ecNumber evidence="3">2.7.13.3</ecNumber>
    </recommendedName>
</protein>
<evidence type="ECO:0000256" key="4">
    <source>
        <dbReference type="ARBA" id="ARBA00022553"/>
    </source>
</evidence>
<dbReference type="EC" id="2.7.13.3" evidence="3"/>
<reference evidence="14" key="1">
    <citation type="journal article" date="2019" name="Int. J. Syst. Evol. Microbiol.">
        <title>The Global Catalogue of Microorganisms (GCM) 10K type strain sequencing project: providing services to taxonomists for standard genome sequencing and annotation.</title>
        <authorList>
            <consortium name="The Broad Institute Genomics Platform"/>
            <consortium name="The Broad Institute Genome Sequencing Center for Infectious Disease"/>
            <person name="Wu L."/>
            <person name="Ma J."/>
        </authorList>
    </citation>
    <scope>NUCLEOTIDE SEQUENCE [LARGE SCALE GENOMIC DNA]</scope>
    <source>
        <strain evidence="14">LMG 24813</strain>
    </source>
</reference>
<sequence>MTSIRRWLLGWLIASLAAAALAAGFGIFHTARSEANELFDYELRTVALSLPADIEGPASILKGVPDFRGLSEDRLFIEIWGKDGKSLYRSLEGIELPRFLPGIRTIEHGEYHWRVFGTQQGDRFIQVAQPVSVRDDLALQLALRTLWPLGLLIPAIIVIVMLVVRRGLTPLNSISRSLQARSFNSLAPLSLDGSIPIELKPLVDALDDLFLRLDSASRAQRIFIADAAHELRSPLTALKLQVQAAQRDEALSHGRQTLTRIEGRLNRVIHLVSQILALAREDARHVPAFTSFSLRKFCERVIANYMPLADARRIDLGLEFEGPGVNDPYTVTGDPHGIETLLGNLIDNAVRYTPEGGKVDVVLRHGSDGVAVSVLDSGPGIAVEDRDRVFDRFFRIAGTKEHGSGLGLAIAREIAAHHRAALTISDSPSGGLCITLKGLAS</sequence>
<gene>
    <name evidence="13" type="ORF">ACFOY1_01555</name>
</gene>
<evidence type="ECO:0000256" key="7">
    <source>
        <dbReference type="ARBA" id="ARBA00022777"/>
    </source>
</evidence>
<accession>A0ABV8NW14</accession>
<dbReference type="InterPro" id="IPR003661">
    <property type="entry name" value="HisK_dim/P_dom"/>
</dbReference>
<dbReference type="PROSITE" id="PS50109">
    <property type="entry name" value="HIS_KIN"/>
    <property type="match status" value="1"/>
</dbReference>
<dbReference type="PANTHER" id="PTHR45436">
    <property type="entry name" value="SENSOR HISTIDINE KINASE YKOH"/>
    <property type="match status" value="1"/>
</dbReference>